<sequence length="133" mass="15284">MNCEDYDYQADKERYEVYIRGYKDCYSYFLGAAYLLFGSDKPSFEHCISVLEESKIDYESDEQELEITFEFLSGGVSLAVEVSFDYSNKAVFRFPNAKEWLLGFASLNSDFDTFHWVLATAIGIDSFEKGEGV</sequence>
<comment type="caution">
    <text evidence="1">The sequence shown here is derived from an EMBL/GenBank/DDBJ whole genome shotgun (WGS) entry which is preliminary data.</text>
</comment>
<dbReference type="EMBL" id="AYMZ01000008">
    <property type="protein sequence ID" value="ETF06849.1"/>
    <property type="molecule type" value="Genomic_DNA"/>
</dbReference>
<reference evidence="1" key="1">
    <citation type="journal article" date="2014" name="Genome Announc.">
        <title>Draft Genome Sequence of Pseudomonas moraviensis R28-S.</title>
        <authorList>
            <person name="Hunter S.S."/>
            <person name="Yano H."/>
            <person name="Loftie-Eaton W."/>
            <person name="Hughes J."/>
            <person name="De Gelder L."/>
            <person name="Stragier P."/>
            <person name="De Vos P."/>
            <person name="Settles M.L."/>
            <person name="Top E.M."/>
        </authorList>
    </citation>
    <scope>NUCLEOTIDE SEQUENCE [LARGE SCALE GENOMIC DNA]</scope>
    <source>
        <strain evidence="1">R28-S</strain>
    </source>
</reference>
<proteinExistence type="predicted"/>
<dbReference type="RefSeq" id="WP_024013743.1">
    <property type="nucleotide sequence ID" value="NZ_CM002330.1"/>
</dbReference>
<dbReference type="HOGENOM" id="CLU_1904928_0_0_6"/>
<name>V8R6E4_9PSED</name>
<accession>V8R6E4</accession>
<dbReference type="Proteomes" id="UP000024771">
    <property type="component" value="Chromosome"/>
</dbReference>
<gene>
    <name evidence="1" type="ORF">PMO01_18545</name>
</gene>
<protein>
    <submittedName>
        <fullName evidence="1">Uncharacterized protein</fullName>
    </submittedName>
</protein>
<dbReference type="PATRIC" id="fig|1395516.4.peg.3765"/>
<dbReference type="AlphaFoldDB" id="V8R6E4"/>
<organism evidence="1">
    <name type="scientific">Pseudomonas moraviensis R28-S</name>
    <dbReference type="NCBI Taxonomy" id="1395516"/>
    <lineage>
        <taxon>Bacteria</taxon>
        <taxon>Pseudomonadati</taxon>
        <taxon>Pseudomonadota</taxon>
        <taxon>Gammaproteobacteria</taxon>
        <taxon>Pseudomonadales</taxon>
        <taxon>Pseudomonadaceae</taxon>
        <taxon>Pseudomonas</taxon>
    </lineage>
</organism>
<evidence type="ECO:0000313" key="1">
    <source>
        <dbReference type="EMBL" id="ETF06849.1"/>
    </source>
</evidence>